<dbReference type="RefSeq" id="WP_158027518.1">
    <property type="nucleotide sequence ID" value="NZ_BMHG01000001.1"/>
</dbReference>
<gene>
    <name evidence="12" type="primary">pheA</name>
    <name evidence="12" type="ORF">F8O04_01325</name>
</gene>
<dbReference type="EMBL" id="WBJY01000001">
    <property type="protein sequence ID" value="KAB1648965.1"/>
    <property type="molecule type" value="Genomic_DNA"/>
</dbReference>
<dbReference type="GO" id="GO:0004664">
    <property type="term" value="F:prephenate dehydratase activity"/>
    <property type="evidence" value="ECO:0007669"/>
    <property type="project" value="UniProtKB-EC"/>
</dbReference>
<feature type="domain" description="Prephenate dehydratase" evidence="10">
    <location>
        <begin position="16"/>
        <end position="200"/>
    </location>
</feature>
<evidence type="ECO:0000256" key="1">
    <source>
        <dbReference type="ARBA" id="ARBA00004741"/>
    </source>
</evidence>
<dbReference type="SUPFAM" id="SSF55021">
    <property type="entry name" value="ACT-like"/>
    <property type="match status" value="1"/>
</dbReference>
<comment type="pathway">
    <text evidence="1">Amino-acid biosynthesis; L-phenylalanine biosynthesis; phenylpyruvate from prephenate: step 1/1.</text>
</comment>
<keyword evidence="5" id="KW-0057">Aromatic amino acid biosynthesis</keyword>
<keyword evidence="7 12" id="KW-0456">Lyase</keyword>
<dbReference type="CDD" id="cd04905">
    <property type="entry name" value="ACT_CM-PDT"/>
    <property type="match status" value="1"/>
</dbReference>
<evidence type="ECO:0000256" key="6">
    <source>
        <dbReference type="ARBA" id="ARBA00023222"/>
    </source>
</evidence>
<proteinExistence type="predicted"/>
<evidence type="ECO:0000256" key="2">
    <source>
        <dbReference type="ARBA" id="ARBA00013147"/>
    </source>
</evidence>
<evidence type="ECO:0000256" key="9">
    <source>
        <dbReference type="PIRSR" id="PIRSR001500-2"/>
    </source>
</evidence>
<accession>A0A6H9WQ94</accession>
<dbReference type="PROSITE" id="PS51171">
    <property type="entry name" value="PREPHENATE_DEHYDR_3"/>
    <property type="match status" value="1"/>
</dbReference>
<dbReference type="Gene3D" id="3.30.70.260">
    <property type="match status" value="1"/>
</dbReference>
<sequence>MPATHDERSGDPAAETISYLGPAGTFTEAALRVAPQARGHHWKPVNNVGEALADVTAGRSRAAMIAIENSIEGGVTASQDALAAIPGLRIEGEFVVPIRFSLAVRPGTMLVDVRTIAAHPVAYGQCRRWLGANVPGHTHLPAASNIASAAALFPDDGDERAPADAAITPPTIRDYVDVEVIADGLEDNSTARTRFALVGMRRTVPPRTGADKTSLIVELPDERPGALMDMLEQFATRGVNLSMIASRPIPERPGSYRFVMDLDGHVDDARVADALRGLRRFSPHVIFLGSYPRADGAPVDVSSAYTDAHYAEADAWFRGLVDRE</sequence>
<dbReference type="PROSITE" id="PS51671">
    <property type="entry name" value="ACT"/>
    <property type="match status" value="1"/>
</dbReference>
<dbReference type="Pfam" id="PF00800">
    <property type="entry name" value="PDT"/>
    <property type="match status" value="1"/>
</dbReference>
<dbReference type="FunFam" id="3.30.70.260:FF:000012">
    <property type="entry name" value="Prephenate dehydratase"/>
    <property type="match status" value="1"/>
</dbReference>
<evidence type="ECO:0000259" key="10">
    <source>
        <dbReference type="PROSITE" id="PS51171"/>
    </source>
</evidence>
<evidence type="ECO:0000256" key="7">
    <source>
        <dbReference type="ARBA" id="ARBA00023239"/>
    </source>
</evidence>
<dbReference type="InterPro" id="IPR002912">
    <property type="entry name" value="ACT_dom"/>
</dbReference>
<dbReference type="Proteomes" id="UP000431744">
    <property type="component" value="Unassembled WGS sequence"/>
</dbReference>
<comment type="catalytic activity">
    <reaction evidence="8">
        <text>prephenate + H(+) = 3-phenylpyruvate + CO2 + H2O</text>
        <dbReference type="Rhea" id="RHEA:21648"/>
        <dbReference type="ChEBI" id="CHEBI:15377"/>
        <dbReference type="ChEBI" id="CHEBI:15378"/>
        <dbReference type="ChEBI" id="CHEBI:16526"/>
        <dbReference type="ChEBI" id="CHEBI:18005"/>
        <dbReference type="ChEBI" id="CHEBI:29934"/>
        <dbReference type="EC" id="4.2.1.51"/>
    </reaction>
</comment>
<name>A0A6H9WQ94_9MICO</name>
<dbReference type="NCBIfam" id="NF008865">
    <property type="entry name" value="PRK11898.1"/>
    <property type="match status" value="1"/>
</dbReference>
<keyword evidence="4" id="KW-0028">Amino-acid biosynthesis</keyword>
<feature type="site" description="Essential for prephenate dehydratase activity" evidence="9">
    <location>
        <position position="193"/>
    </location>
</feature>
<evidence type="ECO:0000256" key="5">
    <source>
        <dbReference type="ARBA" id="ARBA00023141"/>
    </source>
</evidence>
<evidence type="ECO:0000259" key="11">
    <source>
        <dbReference type="PROSITE" id="PS51671"/>
    </source>
</evidence>
<dbReference type="Pfam" id="PF01842">
    <property type="entry name" value="ACT"/>
    <property type="match status" value="1"/>
</dbReference>
<evidence type="ECO:0000313" key="12">
    <source>
        <dbReference type="EMBL" id="KAB1648965.1"/>
    </source>
</evidence>
<feature type="domain" description="ACT" evidence="11">
    <location>
        <begin position="215"/>
        <end position="293"/>
    </location>
</feature>
<keyword evidence="6" id="KW-0584">Phenylalanine biosynthesis</keyword>
<comment type="caution">
    <text evidence="12">The sequence shown here is derived from an EMBL/GenBank/DDBJ whole genome shotgun (WGS) entry which is preliminary data.</text>
</comment>
<dbReference type="PIRSF" id="PIRSF001500">
    <property type="entry name" value="Chor_mut_pdt_Ppr"/>
    <property type="match status" value="1"/>
</dbReference>
<dbReference type="PANTHER" id="PTHR21022:SF19">
    <property type="entry name" value="PREPHENATE DEHYDRATASE-RELATED"/>
    <property type="match status" value="1"/>
</dbReference>
<dbReference type="EC" id="4.2.1.51" evidence="2"/>
<dbReference type="InterPro" id="IPR045865">
    <property type="entry name" value="ACT-like_dom_sf"/>
</dbReference>
<evidence type="ECO:0000313" key="13">
    <source>
        <dbReference type="Proteomes" id="UP000431744"/>
    </source>
</evidence>
<dbReference type="Gene3D" id="3.40.190.10">
    <property type="entry name" value="Periplasmic binding protein-like II"/>
    <property type="match status" value="2"/>
</dbReference>
<dbReference type="OrthoDB" id="9802281at2"/>
<protein>
    <recommendedName>
        <fullName evidence="3">Prephenate dehydratase</fullName>
        <ecNumber evidence="2">4.2.1.51</ecNumber>
    </recommendedName>
</protein>
<organism evidence="12 13">
    <name type="scientific">Pseudoclavibacter endophyticus</name>
    <dbReference type="NCBI Taxonomy" id="1778590"/>
    <lineage>
        <taxon>Bacteria</taxon>
        <taxon>Bacillati</taxon>
        <taxon>Actinomycetota</taxon>
        <taxon>Actinomycetes</taxon>
        <taxon>Micrococcales</taxon>
        <taxon>Microbacteriaceae</taxon>
        <taxon>Pseudoclavibacter</taxon>
    </lineage>
</organism>
<dbReference type="AlphaFoldDB" id="A0A6H9WQ94"/>
<evidence type="ECO:0000256" key="4">
    <source>
        <dbReference type="ARBA" id="ARBA00022605"/>
    </source>
</evidence>
<dbReference type="InterPro" id="IPR001086">
    <property type="entry name" value="Preph_deHydtase"/>
</dbReference>
<evidence type="ECO:0000256" key="3">
    <source>
        <dbReference type="ARBA" id="ARBA00021872"/>
    </source>
</evidence>
<reference evidence="12 13" key="1">
    <citation type="submission" date="2019-09" db="EMBL/GenBank/DDBJ databases">
        <title>Phylogeny of genus Pseudoclavibacter and closely related genus.</title>
        <authorList>
            <person name="Li Y."/>
        </authorList>
    </citation>
    <scope>NUCLEOTIDE SEQUENCE [LARGE SCALE GENOMIC DNA]</scope>
    <source>
        <strain evidence="12 13">EGI 60007</strain>
    </source>
</reference>
<dbReference type="GO" id="GO:0009094">
    <property type="term" value="P:L-phenylalanine biosynthetic process"/>
    <property type="evidence" value="ECO:0007669"/>
    <property type="project" value="UniProtKB-UniPathway"/>
</dbReference>
<dbReference type="GO" id="GO:0005737">
    <property type="term" value="C:cytoplasm"/>
    <property type="evidence" value="ECO:0007669"/>
    <property type="project" value="TreeGrafter"/>
</dbReference>
<dbReference type="PANTHER" id="PTHR21022">
    <property type="entry name" value="PREPHENATE DEHYDRATASE P PROTEIN"/>
    <property type="match status" value="1"/>
</dbReference>
<dbReference type="InterPro" id="IPR008242">
    <property type="entry name" value="Chor_mutase/pphenate_deHydtase"/>
</dbReference>
<dbReference type="SUPFAM" id="SSF53850">
    <property type="entry name" value="Periplasmic binding protein-like II"/>
    <property type="match status" value="1"/>
</dbReference>
<evidence type="ECO:0000256" key="8">
    <source>
        <dbReference type="ARBA" id="ARBA00047848"/>
    </source>
</evidence>
<dbReference type="UniPathway" id="UPA00121">
    <property type="reaction ID" value="UER00345"/>
</dbReference>
<keyword evidence="13" id="KW-1185">Reference proteome</keyword>